<evidence type="ECO:0000313" key="2">
    <source>
        <dbReference type="Proteomes" id="UP001159042"/>
    </source>
</evidence>
<evidence type="ECO:0000313" key="1">
    <source>
        <dbReference type="EMBL" id="KAJ8913535.1"/>
    </source>
</evidence>
<gene>
    <name evidence="1" type="ORF">NQ315_017086</name>
</gene>
<dbReference type="PROSITE" id="PS00284">
    <property type="entry name" value="SERPIN"/>
    <property type="match status" value="2"/>
</dbReference>
<dbReference type="Proteomes" id="UP001159042">
    <property type="component" value="Unassembled WGS sequence"/>
</dbReference>
<reference evidence="1 2" key="1">
    <citation type="journal article" date="2023" name="Insect Mol. Biol.">
        <title>Genome sequencing provides insights into the evolution of gene families encoding plant cell wall-degrading enzymes in longhorned beetles.</title>
        <authorList>
            <person name="Shin N.R."/>
            <person name="Okamura Y."/>
            <person name="Kirsch R."/>
            <person name="Pauchet Y."/>
        </authorList>
    </citation>
    <scope>NUCLEOTIDE SEQUENCE [LARGE SCALE GENOMIC DNA]</scope>
    <source>
        <strain evidence="1">EAD_L_NR</strain>
    </source>
</reference>
<accession>A0AAV8VHS9</accession>
<name>A0AAV8VHS9_9CUCU</name>
<dbReference type="InterPro" id="IPR042185">
    <property type="entry name" value="Serpin_sf_2"/>
</dbReference>
<comment type="caution">
    <text evidence="1">The sequence shown here is derived from an EMBL/GenBank/DDBJ whole genome shotgun (WGS) entry which is preliminary data.</text>
</comment>
<dbReference type="AlphaFoldDB" id="A0AAV8VHS9"/>
<sequence>MRCLTFPEDFLADHPFVVALVVSSVHIRMRTARIRGPPQRFQADHPFVFLLSKDSGKHKRRNKTVKPIFVGRMVQPDR</sequence>
<organism evidence="1 2">
    <name type="scientific">Exocentrus adspersus</name>
    <dbReference type="NCBI Taxonomy" id="1586481"/>
    <lineage>
        <taxon>Eukaryota</taxon>
        <taxon>Metazoa</taxon>
        <taxon>Ecdysozoa</taxon>
        <taxon>Arthropoda</taxon>
        <taxon>Hexapoda</taxon>
        <taxon>Insecta</taxon>
        <taxon>Pterygota</taxon>
        <taxon>Neoptera</taxon>
        <taxon>Endopterygota</taxon>
        <taxon>Coleoptera</taxon>
        <taxon>Polyphaga</taxon>
        <taxon>Cucujiformia</taxon>
        <taxon>Chrysomeloidea</taxon>
        <taxon>Cerambycidae</taxon>
        <taxon>Lamiinae</taxon>
        <taxon>Acanthocinini</taxon>
        <taxon>Exocentrus</taxon>
    </lineage>
</organism>
<protein>
    <submittedName>
        <fullName evidence="1">Uncharacterized protein</fullName>
    </submittedName>
</protein>
<dbReference type="InterPro" id="IPR023795">
    <property type="entry name" value="Serpin_CS"/>
</dbReference>
<dbReference type="EMBL" id="JANEYG010000092">
    <property type="protein sequence ID" value="KAJ8913535.1"/>
    <property type="molecule type" value="Genomic_DNA"/>
</dbReference>
<dbReference type="Gene3D" id="2.30.39.10">
    <property type="entry name" value="Alpha-1-antitrypsin, domain 1"/>
    <property type="match status" value="1"/>
</dbReference>
<proteinExistence type="predicted"/>
<keyword evidence="2" id="KW-1185">Reference proteome</keyword>